<dbReference type="Gene3D" id="1.20.5.320">
    <property type="entry name" value="6-Phosphogluconate Dehydrogenase, domain 3"/>
    <property type="match status" value="1"/>
</dbReference>
<name>A0A7J7JC13_BUGNE</name>
<evidence type="ECO:0000256" key="8">
    <source>
        <dbReference type="SAM" id="Phobius"/>
    </source>
</evidence>
<keyword evidence="8" id="KW-0472">Membrane</keyword>
<dbReference type="PROSITE" id="PS01187">
    <property type="entry name" value="EGF_CA"/>
    <property type="match status" value="1"/>
</dbReference>
<evidence type="ECO:0000256" key="2">
    <source>
        <dbReference type="ARBA" id="ARBA00022729"/>
    </source>
</evidence>
<feature type="transmembrane region" description="Helical" evidence="8">
    <location>
        <begin position="329"/>
        <end position="355"/>
    </location>
</feature>
<dbReference type="PROSITE" id="PS00010">
    <property type="entry name" value="ASX_HYDROXYL"/>
    <property type="match status" value="2"/>
</dbReference>
<evidence type="ECO:0000256" key="1">
    <source>
        <dbReference type="ARBA" id="ARBA00022536"/>
    </source>
</evidence>
<dbReference type="FunFam" id="2.10.25.10:FF:000005">
    <property type="entry name" value="Fibrillin 2"/>
    <property type="match status" value="1"/>
</dbReference>
<dbReference type="PROSITE" id="PS50026">
    <property type="entry name" value="EGF_3"/>
    <property type="match status" value="1"/>
</dbReference>
<keyword evidence="8" id="KW-1133">Transmembrane helix</keyword>
<reference evidence="11" key="1">
    <citation type="submission" date="2020-06" db="EMBL/GenBank/DDBJ databases">
        <title>Draft genome of Bugula neritina, a colonial animal packing powerful symbionts and potential medicines.</title>
        <authorList>
            <person name="Rayko M."/>
        </authorList>
    </citation>
    <scope>NUCLEOTIDE SEQUENCE [LARGE SCALE GENOMIC DNA]</scope>
    <source>
        <strain evidence="11">Kwan_BN1</strain>
    </source>
</reference>
<evidence type="ECO:0000313" key="11">
    <source>
        <dbReference type="EMBL" id="KAF6023802.1"/>
    </source>
</evidence>
<dbReference type="InterPro" id="IPR009030">
    <property type="entry name" value="Growth_fac_rcpt_cys_sf"/>
</dbReference>
<dbReference type="EMBL" id="VXIV02002663">
    <property type="protein sequence ID" value="KAF6023802.1"/>
    <property type="molecule type" value="Genomic_DNA"/>
</dbReference>
<comment type="caution">
    <text evidence="11">The sequence shown here is derived from an EMBL/GenBank/DDBJ whole genome shotgun (WGS) entry which is preliminary data.</text>
</comment>
<evidence type="ECO:0000256" key="3">
    <source>
        <dbReference type="ARBA" id="ARBA00022737"/>
    </source>
</evidence>
<keyword evidence="8" id="KW-0812">Transmembrane</keyword>
<dbReference type="InterPro" id="IPR050751">
    <property type="entry name" value="ECM_structural_protein"/>
</dbReference>
<evidence type="ECO:0000259" key="10">
    <source>
        <dbReference type="PROSITE" id="PS50026"/>
    </source>
</evidence>
<feature type="signal peptide" evidence="9">
    <location>
        <begin position="1"/>
        <end position="21"/>
    </location>
</feature>
<dbReference type="InterPro" id="IPR001881">
    <property type="entry name" value="EGF-like_Ca-bd_dom"/>
</dbReference>
<evidence type="ECO:0000313" key="12">
    <source>
        <dbReference type="Proteomes" id="UP000593567"/>
    </source>
</evidence>
<gene>
    <name evidence="11" type="ORF">EB796_017904</name>
</gene>
<dbReference type="OrthoDB" id="5983381at2759"/>
<dbReference type="Pfam" id="PF07645">
    <property type="entry name" value="EGF_CA"/>
    <property type="match status" value="2"/>
</dbReference>
<feature type="compositionally biased region" description="Low complexity" evidence="7">
    <location>
        <begin position="92"/>
        <end position="114"/>
    </location>
</feature>
<evidence type="ECO:0000256" key="6">
    <source>
        <dbReference type="PROSITE-ProRule" id="PRU00076"/>
    </source>
</evidence>
<dbReference type="InterPro" id="IPR000152">
    <property type="entry name" value="EGF-type_Asp/Asn_hydroxyl_site"/>
</dbReference>
<dbReference type="Pfam" id="PF01391">
    <property type="entry name" value="Collagen"/>
    <property type="match status" value="2"/>
</dbReference>
<evidence type="ECO:0000256" key="9">
    <source>
        <dbReference type="SAM" id="SignalP"/>
    </source>
</evidence>
<feature type="compositionally biased region" description="Low complexity" evidence="7">
    <location>
        <begin position="25"/>
        <end position="54"/>
    </location>
</feature>
<dbReference type="InterPro" id="IPR000742">
    <property type="entry name" value="EGF"/>
</dbReference>
<dbReference type="PANTHER" id="PTHR24034:SF209">
    <property type="entry name" value="EGF-LIKE DOMAIN-CONTAINING PROTEIN"/>
    <property type="match status" value="1"/>
</dbReference>
<dbReference type="SMART" id="SM00179">
    <property type="entry name" value="EGF_CA"/>
    <property type="match status" value="2"/>
</dbReference>
<keyword evidence="4" id="KW-1015">Disulfide bond</keyword>
<evidence type="ECO:0000256" key="4">
    <source>
        <dbReference type="ARBA" id="ARBA00023157"/>
    </source>
</evidence>
<dbReference type="CDD" id="cd00054">
    <property type="entry name" value="EGF_CA"/>
    <property type="match status" value="2"/>
</dbReference>
<dbReference type="Proteomes" id="UP000593567">
    <property type="component" value="Unassembled WGS sequence"/>
</dbReference>
<feature type="compositionally biased region" description="Polar residues" evidence="7">
    <location>
        <begin position="428"/>
        <end position="450"/>
    </location>
</feature>
<dbReference type="AlphaFoldDB" id="A0A7J7JC13"/>
<evidence type="ECO:0000256" key="7">
    <source>
        <dbReference type="SAM" id="MobiDB-lite"/>
    </source>
</evidence>
<dbReference type="GO" id="GO:0005509">
    <property type="term" value="F:calcium ion binding"/>
    <property type="evidence" value="ECO:0007669"/>
    <property type="project" value="InterPro"/>
</dbReference>
<comment type="caution">
    <text evidence="6">Lacks conserved residue(s) required for the propagation of feature annotation.</text>
</comment>
<dbReference type="Gene3D" id="2.10.25.10">
    <property type="entry name" value="Laminin"/>
    <property type="match status" value="2"/>
</dbReference>
<dbReference type="SMART" id="SM00181">
    <property type="entry name" value="EGF"/>
    <property type="match status" value="2"/>
</dbReference>
<protein>
    <submittedName>
        <fullName evidence="11">SCUBE3</fullName>
    </submittedName>
</protein>
<feature type="region of interest" description="Disordered" evidence="7">
    <location>
        <begin position="25"/>
        <end position="173"/>
    </location>
</feature>
<evidence type="ECO:0000256" key="5">
    <source>
        <dbReference type="ARBA" id="ARBA00023180"/>
    </source>
</evidence>
<keyword evidence="5" id="KW-0325">Glycoprotein</keyword>
<keyword evidence="3" id="KW-0677">Repeat</keyword>
<feature type="compositionally biased region" description="Gly residues" evidence="7">
    <location>
        <begin position="70"/>
        <end position="91"/>
    </location>
</feature>
<feature type="region of interest" description="Disordered" evidence="7">
    <location>
        <begin position="402"/>
        <end position="473"/>
    </location>
</feature>
<keyword evidence="1 6" id="KW-0245">EGF-like domain</keyword>
<dbReference type="SUPFAM" id="SSF57184">
    <property type="entry name" value="Growth factor receptor domain"/>
    <property type="match status" value="1"/>
</dbReference>
<accession>A0A7J7JC13</accession>
<proteinExistence type="predicted"/>
<feature type="chain" id="PRO_5029637942" evidence="9">
    <location>
        <begin position="22"/>
        <end position="473"/>
    </location>
</feature>
<dbReference type="InterPro" id="IPR018097">
    <property type="entry name" value="EGF_Ca-bd_CS"/>
</dbReference>
<feature type="domain" description="EGF-like" evidence="10">
    <location>
        <begin position="182"/>
        <end position="222"/>
    </location>
</feature>
<dbReference type="InterPro" id="IPR049883">
    <property type="entry name" value="NOTCH1_EGF-like"/>
</dbReference>
<dbReference type="PANTHER" id="PTHR24034">
    <property type="entry name" value="EGF-LIKE DOMAIN-CONTAINING PROTEIN"/>
    <property type="match status" value="1"/>
</dbReference>
<organism evidence="11 12">
    <name type="scientific">Bugula neritina</name>
    <name type="common">Brown bryozoan</name>
    <name type="synonym">Sertularia neritina</name>
    <dbReference type="NCBI Taxonomy" id="10212"/>
    <lineage>
        <taxon>Eukaryota</taxon>
        <taxon>Metazoa</taxon>
        <taxon>Spiralia</taxon>
        <taxon>Lophotrochozoa</taxon>
        <taxon>Bryozoa</taxon>
        <taxon>Gymnolaemata</taxon>
        <taxon>Cheilostomatida</taxon>
        <taxon>Flustrina</taxon>
        <taxon>Buguloidea</taxon>
        <taxon>Bugulidae</taxon>
        <taxon>Bugula</taxon>
    </lineage>
</organism>
<sequence length="473" mass="48254">MSPSHILQVLLIALAVHTISTQVTAPPGEKGAKGAAGPDGPAGVPGDVGDVGDPGLQGVKGDPGSIGSQGSVGGTGSTGEQGALGGTGSAGATGSTGATGEMGATGNTGATGQTGEKGELGRKGFVGQQGADGPRGNVGLPGPQGDKGDVGNKGQRGIFGPAGEKGDKGSSGLPGASLLEQDVDECQAEADNECDITTTVCVNTAFSYRCDCKTGYTQDDGSHFSCKDVDECSVDNGGCAGTCVNTDGSYECSCPSGTRITENNQCADINECVVGANEEDPCGNQADTYCINTYSSSSCVSSLAVTEETTTVKAPVAQTLMLALVQNNWVPVLLAWFSIITLVVIAMLLWLIVVFNSMRREKKKQQMLDRSASYNGIDDEDDEIDGLEGMAGSGAIDIDIPHLPQSRGGTMKGKQPGSLKTKKPYKSGSRSNKPASLSSSTGSEMRTASVRQHRVATGERNTANRLSGVDTFY</sequence>
<keyword evidence="12" id="KW-1185">Reference proteome</keyword>
<dbReference type="InterPro" id="IPR008160">
    <property type="entry name" value="Collagen"/>
</dbReference>
<keyword evidence="2 9" id="KW-0732">Signal</keyword>